<dbReference type="Proteomes" id="UP000005408">
    <property type="component" value="Unassembled WGS sequence"/>
</dbReference>
<proteinExistence type="predicted"/>
<protein>
    <submittedName>
        <fullName evidence="2">Uncharacterized protein</fullName>
    </submittedName>
</protein>
<sequence length="65" mass="7427">ITCVLRIYIRNKSKKDTTNIKTIHRGGNEPNIETYTELENAVSGDSENQYDSISRQENNINTNVL</sequence>
<evidence type="ECO:0000313" key="3">
    <source>
        <dbReference type="Proteomes" id="UP000005408"/>
    </source>
</evidence>
<dbReference type="EnsemblMetazoa" id="G18343.5">
    <property type="protein sequence ID" value="G18343.5:cds"/>
    <property type="gene ID" value="G18343"/>
</dbReference>
<evidence type="ECO:0000256" key="1">
    <source>
        <dbReference type="SAM" id="MobiDB-lite"/>
    </source>
</evidence>
<feature type="region of interest" description="Disordered" evidence="1">
    <location>
        <begin position="42"/>
        <end position="65"/>
    </location>
</feature>
<name>A0A8W8JFR3_MAGGI</name>
<keyword evidence="3" id="KW-1185">Reference proteome</keyword>
<feature type="compositionally biased region" description="Polar residues" evidence="1">
    <location>
        <begin position="43"/>
        <end position="65"/>
    </location>
</feature>
<dbReference type="AlphaFoldDB" id="A0A8W8JFR3"/>
<accession>A0A8W8JFR3</accession>
<evidence type="ECO:0000313" key="2">
    <source>
        <dbReference type="EnsemblMetazoa" id="G18343.5:cds"/>
    </source>
</evidence>
<reference evidence="2" key="1">
    <citation type="submission" date="2022-08" db="UniProtKB">
        <authorList>
            <consortium name="EnsemblMetazoa"/>
        </authorList>
    </citation>
    <scope>IDENTIFICATION</scope>
    <source>
        <strain evidence="2">05x7-T-G4-1.051#20</strain>
    </source>
</reference>
<organism evidence="2 3">
    <name type="scientific">Magallana gigas</name>
    <name type="common">Pacific oyster</name>
    <name type="synonym">Crassostrea gigas</name>
    <dbReference type="NCBI Taxonomy" id="29159"/>
    <lineage>
        <taxon>Eukaryota</taxon>
        <taxon>Metazoa</taxon>
        <taxon>Spiralia</taxon>
        <taxon>Lophotrochozoa</taxon>
        <taxon>Mollusca</taxon>
        <taxon>Bivalvia</taxon>
        <taxon>Autobranchia</taxon>
        <taxon>Pteriomorphia</taxon>
        <taxon>Ostreida</taxon>
        <taxon>Ostreoidea</taxon>
        <taxon>Ostreidae</taxon>
        <taxon>Magallana</taxon>
    </lineage>
</organism>